<keyword evidence="3" id="KW-1185">Reference proteome</keyword>
<sequence length="261" mass="30093">MKYRQWPLACIDAARARLVTPLDDDDIHELRLTCKRLRAARQLQRAERPRAAIKPREATPRTIARRLEGPREARVRHAMLGWALPRLDPELRPLVARLRAALAASLEATEVADRDALDAEFVREAGSWQAEPLKGRQVKAGYRRTRRKARRLAERCAASRDPVRCHRWRKWVKYLTYQQELRARVKGKPPRVDPRRLKRLARRLGRQHDLINLAAWLTGPESEATPLEPAQREALADELRRLAETQLDKGLGQAGKLGWLP</sequence>
<dbReference type="EMBL" id="JAGXFD010000001">
    <property type="protein sequence ID" value="MBZ9567194.1"/>
    <property type="molecule type" value="Genomic_DNA"/>
</dbReference>
<gene>
    <name evidence="2" type="ORF">KGQ91_05780</name>
</gene>
<dbReference type="PROSITE" id="PS51708">
    <property type="entry name" value="CHAD"/>
    <property type="match status" value="1"/>
</dbReference>
<protein>
    <submittedName>
        <fullName evidence="2">CHAD domain-containing protein</fullName>
    </submittedName>
</protein>
<dbReference type="RefSeq" id="WP_224415906.1">
    <property type="nucleotide sequence ID" value="NZ_JAGXFC010000001.1"/>
</dbReference>
<reference evidence="2 3" key="1">
    <citation type="submission" date="2021-05" db="EMBL/GenBank/DDBJ databases">
        <title>Petroleum and Energy Research Collection (APPE): ex situ preservation of microbial diversity associated with the oil industry and exploitation of its biotechnological potential.</title>
        <authorList>
            <person name="Paixao C.T.M."/>
            <person name="Gomes M.B."/>
            <person name="Oliveira V.M."/>
        </authorList>
    </citation>
    <scope>NUCLEOTIDE SEQUENCE [LARGE SCALE GENOMIC DNA]</scope>
    <source>
        <strain evidence="2 3">LIT2</strain>
    </source>
</reference>
<comment type="caution">
    <text evidence="2">The sequence shown here is derived from an EMBL/GenBank/DDBJ whole genome shotgun (WGS) entry which is preliminary data.</text>
</comment>
<evidence type="ECO:0000313" key="3">
    <source>
        <dbReference type="Proteomes" id="UP001319883"/>
    </source>
</evidence>
<dbReference type="Pfam" id="PF05235">
    <property type="entry name" value="CHAD"/>
    <property type="match status" value="1"/>
</dbReference>
<dbReference type="SMART" id="SM00880">
    <property type="entry name" value="CHAD"/>
    <property type="match status" value="1"/>
</dbReference>
<dbReference type="InterPro" id="IPR007899">
    <property type="entry name" value="CHAD_dom"/>
</dbReference>
<dbReference type="PANTHER" id="PTHR39339">
    <property type="entry name" value="SLR1444 PROTEIN"/>
    <property type="match status" value="1"/>
</dbReference>
<proteinExistence type="predicted"/>
<accession>A0ABS7WYF3</accession>
<dbReference type="Proteomes" id="UP001319883">
    <property type="component" value="Unassembled WGS sequence"/>
</dbReference>
<dbReference type="Gene3D" id="1.40.20.10">
    <property type="entry name" value="CHAD domain"/>
    <property type="match status" value="1"/>
</dbReference>
<evidence type="ECO:0000313" key="2">
    <source>
        <dbReference type="EMBL" id="MBZ9567194.1"/>
    </source>
</evidence>
<feature type="domain" description="CHAD" evidence="1">
    <location>
        <begin position="1"/>
        <end position="256"/>
    </location>
</feature>
<name>A0ABS7WYF3_9GAMM</name>
<evidence type="ECO:0000259" key="1">
    <source>
        <dbReference type="PROSITE" id="PS51708"/>
    </source>
</evidence>
<dbReference type="InterPro" id="IPR038186">
    <property type="entry name" value="CHAD_dom_sf"/>
</dbReference>
<dbReference type="PANTHER" id="PTHR39339:SF1">
    <property type="entry name" value="CHAD DOMAIN-CONTAINING PROTEIN"/>
    <property type="match status" value="1"/>
</dbReference>
<organism evidence="2 3">
    <name type="scientific">Modicisalibacter tunisiensis</name>
    <dbReference type="NCBI Taxonomy" id="390637"/>
    <lineage>
        <taxon>Bacteria</taxon>
        <taxon>Pseudomonadati</taxon>
        <taxon>Pseudomonadota</taxon>
        <taxon>Gammaproteobacteria</taxon>
        <taxon>Oceanospirillales</taxon>
        <taxon>Halomonadaceae</taxon>
        <taxon>Modicisalibacter</taxon>
    </lineage>
</organism>